<keyword evidence="2" id="KW-1185">Reference proteome</keyword>
<dbReference type="AlphaFoldDB" id="A0A0N4XQM5"/>
<sequence>MLLPLIGLVPAINDARHVGDLPHEHLLSSFIRYDDDVRLANQLIPAGLMNYELWFFVEQTALSAFQLPKPESKNYDHRLEYVSSPKQDDALEFLETNATNPIDELVPVVADVCIVFAELCNLENAPQIFHSQFRRRHMSRKRRQLKTLFAVFSFVHCRRCHS</sequence>
<dbReference type="EMBL" id="UYSL01009926">
    <property type="protein sequence ID" value="VDL68419.1"/>
    <property type="molecule type" value="Genomic_DNA"/>
</dbReference>
<dbReference type="Proteomes" id="UP000271162">
    <property type="component" value="Unassembled WGS sequence"/>
</dbReference>
<accession>A0A0N4XQM5</accession>
<evidence type="ECO:0000313" key="1">
    <source>
        <dbReference type="EMBL" id="VDL68419.1"/>
    </source>
</evidence>
<gene>
    <name evidence="1" type="ORF">NBR_LOCUS4830</name>
</gene>
<protein>
    <submittedName>
        <fullName evidence="3">Reverse transcriptase domain-containing protein</fullName>
    </submittedName>
</protein>
<reference evidence="3" key="1">
    <citation type="submission" date="2017-02" db="UniProtKB">
        <authorList>
            <consortium name="WormBaseParasite"/>
        </authorList>
    </citation>
    <scope>IDENTIFICATION</scope>
</reference>
<evidence type="ECO:0000313" key="3">
    <source>
        <dbReference type="WBParaSite" id="NBR_0000482701-mRNA-1"/>
    </source>
</evidence>
<evidence type="ECO:0000313" key="2">
    <source>
        <dbReference type="Proteomes" id="UP000271162"/>
    </source>
</evidence>
<organism evidence="3">
    <name type="scientific">Nippostrongylus brasiliensis</name>
    <name type="common">Rat hookworm</name>
    <dbReference type="NCBI Taxonomy" id="27835"/>
    <lineage>
        <taxon>Eukaryota</taxon>
        <taxon>Metazoa</taxon>
        <taxon>Ecdysozoa</taxon>
        <taxon>Nematoda</taxon>
        <taxon>Chromadorea</taxon>
        <taxon>Rhabditida</taxon>
        <taxon>Rhabditina</taxon>
        <taxon>Rhabditomorpha</taxon>
        <taxon>Strongyloidea</taxon>
        <taxon>Heligmosomidae</taxon>
        <taxon>Nippostrongylus</taxon>
    </lineage>
</organism>
<name>A0A0N4XQM5_NIPBR</name>
<reference evidence="1 2" key="2">
    <citation type="submission" date="2018-11" db="EMBL/GenBank/DDBJ databases">
        <authorList>
            <consortium name="Pathogen Informatics"/>
        </authorList>
    </citation>
    <scope>NUCLEOTIDE SEQUENCE [LARGE SCALE GENOMIC DNA]</scope>
</reference>
<dbReference type="WBParaSite" id="NBR_0000482701-mRNA-1">
    <property type="protein sequence ID" value="NBR_0000482701-mRNA-1"/>
    <property type="gene ID" value="NBR_0000482701"/>
</dbReference>
<proteinExistence type="predicted"/>